<dbReference type="PANTHER" id="PTHR11373:SF4">
    <property type="entry name" value="DEOXYNUCLEOSIDE TRIPHOSPHATE TRIPHOSPHOHYDROLASE SAMHD1"/>
    <property type="match status" value="1"/>
</dbReference>
<evidence type="ECO:0000313" key="2">
    <source>
        <dbReference type="EMBL" id="SHG16871.1"/>
    </source>
</evidence>
<keyword evidence="3" id="KW-1185">Reference proteome</keyword>
<dbReference type="AlphaFoldDB" id="A0A1M5HLT3"/>
<dbReference type="GO" id="GO:0006203">
    <property type="term" value="P:dGTP catabolic process"/>
    <property type="evidence" value="ECO:0007669"/>
    <property type="project" value="TreeGrafter"/>
</dbReference>
<sequence>MEQLYQISEWKKGFENSHLYTDDVKMFLSNFFSFGKYPKESLGSRAKFIKDRIWGNVQVDEITVQLINMPAFQRLRNVQLIPQSSHIYPFSRSTYFEHSLGAYHVVTDLIKSCSNRSSQYGVFSKEEYVLTCHAALLSEISAGLIYTLIKEGYISEKSLRSLTIAGFPIIEIESKFRNADCHLYLDKRFSERTILPRLLSCFLILSEPFQVYYDNLDLFEDYEDEISPSIKLCSAMLGIPFSKSSLMIYDLLHGDFGCKSIDRIYRDSDSCGIHIPLDYQRVQSAITFEKRDIEGAEGVYNFDVLEEFDREPYFFLVDDFDPFNIREFAISKQLTNWRIQTHPWLLLFYERISTMLDRAILEKSHPEYSQVTDLIYDWHGSDMHLLDSLQSVAQTNQDEKDNLLSRQHYRRSLAISSSTLSNEFPDALKESSLDAEIDEFWKDVKGFLFKSINEKLSSPEEKHKICVRIVEKSIELNDCFLFGTKYSQEGILDGVFAVPDKSLDSDKIKIQLITHRGKGRSNLKTVSGGFSWESEDRSENTIFIYSPKEWTCIVAIAAQIVFYEDFEACSLVHNFSSGNKLYGKQLGESPDLLLRPVIDHALSAKICGLSNEDVQGVMKILSKIGYYDTHPRLYKFDLEAKHKKLSSLAKKLSSYNGDEGYSVTTKSLQQFLVQIPPTLRQNAISLIESIKVLDRATLQRAFTNHFKVIEEGINSENVFYIPLSESSGKSIKGIVNFKSLSGESLHGIREASDRIESDRDSVVIYDDNIVSGTQAASSIKFWLGESSEKTEKNISYIKLNESQIIKLRSANLIFAFHVATDIGFKKIESCLVSAGFDMRKVKFVSTCKLEEMRGSHVINDALRDELALIGEQVLTKKYQKDGMPDAKEKAANRRLGFDNMEAIYVTMFNVPTACYTALWCPGTVIRQGREEPWIPLLIRNSHKNLVVIG</sequence>
<gene>
    <name evidence="2" type="ORF">SAMN02745781_04137</name>
</gene>
<dbReference type="Pfam" id="PF24390">
    <property type="entry name" value="PRTase-CE"/>
    <property type="match status" value="1"/>
</dbReference>
<dbReference type="EMBL" id="FQUH01000034">
    <property type="protein sequence ID" value="SHG16871.1"/>
    <property type="molecule type" value="Genomic_DNA"/>
</dbReference>
<evidence type="ECO:0000259" key="1">
    <source>
        <dbReference type="Pfam" id="PF24390"/>
    </source>
</evidence>
<dbReference type="GO" id="GO:0008832">
    <property type="term" value="F:dGTPase activity"/>
    <property type="evidence" value="ECO:0007669"/>
    <property type="project" value="TreeGrafter"/>
</dbReference>
<evidence type="ECO:0000313" key="3">
    <source>
        <dbReference type="Proteomes" id="UP000184159"/>
    </source>
</evidence>
<organism evidence="2 3">
    <name type="scientific">Vibrio gazogenes DSM 21264 = NBRC 103151</name>
    <dbReference type="NCBI Taxonomy" id="1123492"/>
    <lineage>
        <taxon>Bacteria</taxon>
        <taxon>Pseudomonadati</taxon>
        <taxon>Pseudomonadota</taxon>
        <taxon>Gammaproteobacteria</taxon>
        <taxon>Vibrionales</taxon>
        <taxon>Vibrionaceae</taxon>
        <taxon>Vibrio</taxon>
    </lineage>
</organism>
<accession>A0A1M5HLT3</accession>
<proteinExistence type="predicted"/>
<dbReference type="Gene3D" id="1.10.3210.10">
    <property type="entry name" value="Hypothetical protein af1432"/>
    <property type="match status" value="1"/>
</dbReference>
<dbReference type="SUPFAM" id="SSF109604">
    <property type="entry name" value="HD-domain/PDEase-like"/>
    <property type="match status" value="1"/>
</dbReference>
<dbReference type="PANTHER" id="PTHR11373">
    <property type="entry name" value="DEOXYNUCLEOSIDE TRIPHOSPHATE TRIPHOSPHOHYDROLASE"/>
    <property type="match status" value="1"/>
</dbReference>
<dbReference type="Proteomes" id="UP000184159">
    <property type="component" value="Unassembled WGS sequence"/>
</dbReference>
<protein>
    <submittedName>
        <fullName evidence="2">HD superfamily phosphohydrolase</fullName>
    </submittedName>
</protein>
<dbReference type="RefSeq" id="WP_072963657.1">
    <property type="nucleotide sequence ID" value="NZ_FQUH01000034.1"/>
</dbReference>
<keyword evidence="2" id="KW-0378">Hydrolase</keyword>
<reference evidence="3" key="1">
    <citation type="submission" date="2016-11" db="EMBL/GenBank/DDBJ databases">
        <authorList>
            <person name="Varghese N."/>
            <person name="Submissions S."/>
        </authorList>
    </citation>
    <scope>NUCLEOTIDE SEQUENCE [LARGE SCALE GENOMIC DNA]</scope>
    <source>
        <strain evidence="3">DSM 21264</strain>
    </source>
</reference>
<dbReference type="InterPro" id="IPR056920">
    <property type="entry name" value="PRTase-CE"/>
</dbReference>
<dbReference type="InterPro" id="IPR050135">
    <property type="entry name" value="dGTPase-like"/>
</dbReference>
<feature type="domain" description="PRTase-CE" evidence="1">
    <location>
        <begin position="680"/>
        <end position="939"/>
    </location>
</feature>
<name>A0A1M5HLT3_VIBGA</name>